<dbReference type="InterPro" id="IPR000477">
    <property type="entry name" value="RT_dom"/>
</dbReference>
<dbReference type="Pfam" id="PF00078">
    <property type="entry name" value="RVT_1"/>
    <property type="match status" value="1"/>
</dbReference>
<evidence type="ECO:0000259" key="6">
    <source>
        <dbReference type="Pfam" id="PF00078"/>
    </source>
</evidence>
<keyword evidence="9" id="KW-1185">Reference proteome</keyword>
<dbReference type="InterPro" id="IPR036691">
    <property type="entry name" value="Endo/exonu/phosph_ase_sf"/>
</dbReference>
<evidence type="ECO:0000313" key="8">
    <source>
        <dbReference type="EMBL" id="KAK6758198.1"/>
    </source>
</evidence>
<feature type="domain" description="TIL" evidence="7">
    <location>
        <begin position="264"/>
        <end position="316"/>
    </location>
</feature>
<dbReference type="InterPro" id="IPR002919">
    <property type="entry name" value="TIL_dom"/>
</dbReference>
<evidence type="ECO:0000259" key="7">
    <source>
        <dbReference type="Pfam" id="PF01826"/>
    </source>
</evidence>
<dbReference type="Gene3D" id="3.60.10.10">
    <property type="entry name" value="Endonuclease/exonuclease/phosphatase"/>
    <property type="match status" value="1"/>
</dbReference>
<dbReference type="Proteomes" id="UP001303046">
    <property type="component" value="Unassembled WGS sequence"/>
</dbReference>
<feature type="region of interest" description="Disordered" evidence="4">
    <location>
        <begin position="1104"/>
        <end position="1123"/>
    </location>
</feature>
<dbReference type="SUPFAM" id="SSF57567">
    <property type="entry name" value="Serine protease inhibitors"/>
    <property type="match status" value="5"/>
</dbReference>
<organism evidence="8 9">
    <name type="scientific">Necator americanus</name>
    <name type="common">Human hookworm</name>
    <dbReference type="NCBI Taxonomy" id="51031"/>
    <lineage>
        <taxon>Eukaryota</taxon>
        <taxon>Metazoa</taxon>
        <taxon>Ecdysozoa</taxon>
        <taxon>Nematoda</taxon>
        <taxon>Chromadorea</taxon>
        <taxon>Rhabditida</taxon>
        <taxon>Rhabditina</taxon>
        <taxon>Rhabditomorpha</taxon>
        <taxon>Strongyloidea</taxon>
        <taxon>Ancylostomatidae</taxon>
        <taxon>Bunostominae</taxon>
        <taxon>Necator</taxon>
    </lineage>
</organism>
<gene>
    <name evidence="8" type="primary">Necator_chrV.g20594</name>
    <name evidence="8" type="ORF">RB195_015801</name>
</gene>
<accession>A0ABR1E6P5</accession>
<dbReference type="SUPFAM" id="SSF56219">
    <property type="entry name" value="DNase I-like"/>
    <property type="match status" value="1"/>
</dbReference>
<feature type="domain" description="TIL" evidence="7">
    <location>
        <begin position="83"/>
        <end position="130"/>
    </location>
</feature>
<dbReference type="InterPro" id="IPR051368">
    <property type="entry name" value="SerProtInhib-TIL_Domain"/>
</dbReference>
<protein>
    <recommendedName>
        <fullName evidence="10">Trypsin Inhibitor like cysteine rich domain protein</fullName>
    </recommendedName>
</protein>
<dbReference type="CDD" id="cd19941">
    <property type="entry name" value="TIL"/>
    <property type="match status" value="4"/>
</dbReference>
<feature type="chain" id="PRO_5046617749" description="Trypsin Inhibitor like cysteine rich domain protein" evidence="5">
    <location>
        <begin position="18"/>
        <end position="1199"/>
    </location>
</feature>
<keyword evidence="2" id="KW-0722">Serine protease inhibitor</keyword>
<dbReference type="InterPro" id="IPR036084">
    <property type="entry name" value="Ser_inhib-like_sf"/>
</dbReference>
<feature type="domain" description="Reverse transcriptase" evidence="6">
    <location>
        <begin position="924"/>
        <end position="1101"/>
    </location>
</feature>
<keyword evidence="5" id="KW-0732">Signal</keyword>
<proteinExistence type="predicted"/>
<dbReference type="CDD" id="cd01650">
    <property type="entry name" value="RT_nLTR_like"/>
    <property type="match status" value="1"/>
</dbReference>
<keyword evidence="1" id="KW-0646">Protease inhibitor</keyword>
<dbReference type="Gene3D" id="2.10.25.10">
    <property type="entry name" value="Laminin"/>
    <property type="match status" value="5"/>
</dbReference>
<dbReference type="InterPro" id="IPR043502">
    <property type="entry name" value="DNA/RNA_pol_sf"/>
</dbReference>
<evidence type="ECO:0000256" key="2">
    <source>
        <dbReference type="ARBA" id="ARBA00022900"/>
    </source>
</evidence>
<dbReference type="SUPFAM" id="SSF56672">
    <property type="entry name" value="DNA/RNA polymerases"/>
    <property type="match status" value="1"/>
</dbReference>
<sequence length="1199" mass="135449">MMLLTLAGFLLLPAVNTRFRRCFANEQFNVCASHCEATCRDPSPEICLEECIPRCECKPGFLRNEYGACVDDCDSLQTLRPTCNANEEFRECGTACEPTCWNPAPKNCSKKCVLGCQCKEGYFRNGDECAAECEDDDNVAPGDVLCPENEELVECGGSCEPTCESRDSVNPDCIYDCIGVICRCREGFVRNSEDKCILPKECLYSEKEFPFDSLDAGIAPADSCDDLKCPEGTACSIEDRCSEPPCPPPVAVCSPSSQSSSETCAPNELLKECFGCEPTCDHMNPNCEVTCGRPRCVCEEGFARTSFGECVEKENCFYPAIEDRPSVPVESNPFYQGSSVMCGRNEVSESCFGCEPTCDSMEPNEEILAATLLYKSRSDFIDEQGRFGPDEVRFLTDLMGFRTLEDRTSGTDDEEDCEVICGSSTCVCEEGLFRSFLGDCVTKDECSFLLDRPDVSDSDLLPQESSWMCGPNELLKKCFGCEPSCLHMDPEAAIEDLIMQAKKIKYAVIGLTETRRRHPLNLVYGIGEELFLETWDSRGVGGVVVLVNTSMAKNIDSFQQLMTRIGRLRMRRCGPTPALTIFFAYAPTSSHEEEVEAFYMDLEKFYQEDHTFYKVIVGDFNAKGENLSEFIMTTKTIHGNSQFQQPSSLRWTWESPGGGFCLTDVGVVPKFYTGSDHRLLRGRFSFTRRAEKAAKFRERNPRTTINWDLFATLAGFWEDSAMGNIDEEYDRLVEHLHDCAKKAESFKTTRRRLSLETLELIRQRGAARAAGNQELTSELARLYREAIKEDLKERRAEVLVEAAEAGKSIRYARRDFASRKTRMTALRNPKGTTIASRRGMEKIIYDFYPDLFDSHVHLPPHHLREDGHVIPEILPSEIRHTPEHLKSLSPVLINTMARLFTRYLSKCKVPKQWKTSKTVLLYKKGDPHDLGNYRPICLLSVIYKLFTRVVLNRIEKVLDEVQPCEQAGFRNGISTIDHIHTVSKLIEVSREHKMPLCLTFIDLKKAFDSADREAVVEALGNQGVPTHYIKVLRELYSNFTTGISPFYNNIIMDVKRGNGMRKLEWDDMGVKVDGRQLHHLRFADDIVLITPSISQAERIKRRCSCGTDGSRMPHSRSTERTYPNAPCTECLSGSGIEHGERPDPELDRRRRAAWGAYKSIEDVVKKTRKTRFRAHLFNTTVLPALTYASETWASRKKTR</sequence>
<feature type="domain" description="TIL" evidence="7">
    <location>
        <begin position="146"/>
        <end position="202"/>
    </location>
</feature>
<reference evidence="8 9" key="1">
    <citation type="submission" date="2023-08" db="EMBL/GenBank/DDBJ databases">
        <title>A Necator americanus chromosomal reference genome.</title>
        <authorList>
            <person name="Ilik V."/>
            <person name="Petrzelkova K.J."/>
            <person name="Pardy F."/>
            <person name="Fuh T."/>
            <person name="Niatou-Singa F.S."/>
            <person name="Gouil Q."/>
            <person name="Baker L."/>
            <person name="Ritchie M.E."/>
            <person name="Jex A.R."/>
            <person name="Gazzola D."/>
            <person name="Li H."/>
            <person name="Toshio Fujiwara R."/>
            <person name="Zhan B."/>
            <person name="Aroian R.V."/>
            <person name="Pafco B."/>
            <person name="Schwarz E.M."/>
        </authorList>
    </citation>
    <scope>NUCLEOTIDE SEQUENCE [LARGE SCALE GENOMIC DNA]</scope>
    <source>
        <strain evidence="8 9">Aroian</strain>
        <tissue evidence="8">Whole animal</tissue>
    </source>
</reference>
<evidence type="ECO:0000256" key="4">
    <source>
        <dbReference type="SAM" id="MobiDB-lite"/>
    </source>
</evidence>
<evidence type="ECO:0000256" key="3">
    <source>
        <dbReference type="ARBA" id="ARBA00023157"/>
    </source>
</evidence>
<dbReference type="EMBL" id="JAVFWL010000005">
    <property type="protein sequence ID" value="KAK6758198.1"/>
    <property type="molecule type" value="Genomic_DNA"/>
</dbReference>
<evidence type="ECO:0000256" key="1">
    <source>
        <dbReference type="ARBA" id="ARBA00022690"/>
    </source>
</evidence>
<evidence type="ECO:0000256" key="5">
    <source>
        <dbReference type="SAM" id="SignalP"/>
    </source>
</evidence>
<evidence type="ECO:0008006" key="10">
    <source>
        <dbReference type="Google" id="ProtNLM"/>
    </source>
</evidence>
<feature type="domain" description="TIL" evidence="7">
    <location>
        <begin position="22"/>
        <end position="71"/>
    </location>
</feature>
<dbReference type="PANTHER" id="PTHR23259:SF70">
    <property type="entry name" value="ACCESSORY GLAND PROTEIN ACP62F-RELATED"/>
    <property type="match status" value="1"/>
</dbReference>
<keyword evidence="3" id="KW-1015">Disulfide bond</keyword>
<dbReference type="Pfam" id="PF01826">
    <property type="entry name" value="TIL"/>
    <property type="match status" value="4"/>
</dbReference>
<name>A0ABR1E6P5_NECAM</name>
<feature type="signal peptide" evidence="5">
    <location>
        <begin position="1"/>
        <end position="17"/>
    </location>
</feature>
<evidence type="ECO:0000313" key="9">
    <source>
        <dbReference type="Proteomes" id="UP001303046"/>
    </source>
</evidence>
<comment type="caution">
    <text evidence="8">The sequence shown here is derived from an EMBL/GenBank/DDBJ whole genome shotgun (WGS) entry which is preliminary data.</text>
</comment>
<dbReference type="PANTHER" id="PTHR23259">
    <property type="entry name" value="RIDDLE"/>
    <property type="match status" value="1"/>
</dbReference>